<sequence>MTGDGTLADVTRKPGANTRFPAKTTPLLQRCDSGWPQEAATSLAT</sequence>
<organism evidence="2 3">
    <name type="scientific">Ralstonia insidiosa</name>
    <dbReference type="NCBI Taxonomy" id="190721"/>
    <lineage>
        <taxon>Bacteria</taxon>
        <taxon>Pseudomonadati</taxon>
        <taxon>Pseudomonadota</taxon>
        <taxon>Betaproteobacteria</taxon>
        <taxon>Burkholderiales</taxon>
        <taxon>Burkholderiaceae</taxon>
        <taxon>Ralstonia</taxon>
    </lineage>
</organism>
<feature type="region of interest" description="Disordered" evidence="1">
    <location>
        <begin position="1"/>
        <end position="22"/>
    </location>
</feature>
<evidence type="ECO:0000313" key="2">
    <source>
        <dbReference type="EMBL" id="ANH75039.1"/>
    </source>
</evidence>
<evidence type="ECO:0000256" key="1">
    <source>
        <dbReference type="SAM" id="MobiDB-lite"/>
    </source>
</evidence>
<dbReference type="EMBL" id="CP012605">
    <property type="protein sequence ID" value="ANH75039.1"/>
    <property type="molecule type" value="Genomic_DNA"/>
</dbReference>
<dbReference type="Proteomes" id="UP000077927">
    <property type="component" value="Chromosome 1"/>
</dbReference>
<protein>
    <submittedName>
        <fullName evidence="2">Uncharacterized protein</fullName>
    </submittedName>
</protein>
<name>A0AAC9FSS5_9RALS</name>
<accession>A0AAC9FSS5</accession>
<evidence type="ECO:0000313" key="3">
    <source>
        <dbReference type="Proteomes" id="UP000077927"/>
    </source>
</evidence>
<dbReference type="KEGG" id="rin:ACS15_2741"/>
<proteinExistence type="predicted"/>
<reference evidence="2 3" key="1">
    <citation type="submission" date="2015-09" db="EMBL/GenBank/DDBJ databases">
        <authorList>
            <person name="Xu Y."/>
            <person name="Nagy A."/>
            <person name="Liu N.T."/>
            <person name="Nou X."/>
        </authorList>
    </citation>
    <scope>NUCLEOTIDE SEQUENCE [LARGE SCALE GENOMIC DNA]</scope>
    <source>
        <strain evidence="2 3">FC1138</strain>
    </source>
</reference>
<gene>
    <name evidence="2" type="ORF">ACS15_2741</name>
</gene>
<dbReference type="AlphaFoldDB" id="A0AAC9FSS5"/>